<evidence type="ECO:0000313" key="5">
    <source>
        <dbReference type="EMBL" id="MFC4357647.1"/>
    </source>
</evidence>
<sequence length="463" mass="51482">MDGEPGSEDTVLIPTGYDPASYPCVRSLGSRGVRTLLASEFDDVPASASRFCDEVTRVPAPGDDLLAYKDALVGLAARPDVRTVVPIRPADTYVLSKFREEFERYVTLVVPEMETMRTVHDRVRLAAACEEAGVPVPRTRRLGEMDDWSGQHIIKSRYNILVDEYMPEYEPGENRVVKDVTHVRQGDTPDTDELVERMGHEPIVQEFIPIEDEYMFAGLYDHGEPVATFQHKQIRGNSYTGGGGVYRKSMYDQEMEDVARKLLSHLDYHGIACIEYMKHAETGEYVLTEINPRMWQSLPSTVRAGADFPHYYWQLATGQKDRIEPGYELGVGSHLLYGEVGHLLSVLTDDSDLVERPSFVRRAWEIAASCYDEPKFDILRFDDPAPFLRGVAHMLPDGEDLRGKLPFLGGRRRPGDDDGPELGDGSEGASATVTVEADSDAAVDGTVPGQSDESPTESVTSDD</sequence>
<evidence type="ECO:0000313" key="6">
    <source>
        <dbReference type="Proteomes" id="UP001595921"/>
    </source>
</evidence>
<organism evidence="5 6">
    <name type="scientific">Halobium salinum</name>
    <dbReference type="NCBI Taxonomy" id="1364940"/>
    <lineage>
        <taxon>Archaea</taxon>
        <taxon>Methanobacteriati</taxon>
        <taxon>Methanobacteriota</taxon>
        <taxon>Stenosarchaea group</taxon>
        <taxon>Halobacteria</taxon>
        <taxon>Halobacteriales</taxon>
        <taxon>Haloferacaceae</taxon>
        <taxon>Halobium</taxon>
    </lineage>
</organism>
<evidence type="ECO:0000256" key="3">
    <source>
        <dbReference type="SAM" id="MobiDB-lite"/>
    </source>
</evidence>
<accession>A0ABD5P9S9</accession>
<protein>
    <submittedName>
        <fullName evidence="5">Carboxylate--amine ligase</fullName>
    </submittedName>
</protein>
<proteinExistence type="predicted"/>
<dbReference type="InterPro" id="IPR011761">
    <property type="entry name" value="ATP-grasp"/>
</dbReference>
<dbReference type="PROSITE" id="PS50975">
    <property type="entry name" value="ATP_GRASP"/>
    <property type="match status" value="1"/>
</dbReference>
<dbReference type="Gene3D" id="3.30.470.20">
    <property type="entry name" value="ATP-grasp fold, B domain"/>
    <property type="match status" value="1"/>
</dbReference>
<keyword evidence="5" id="KW-0436">Ligase</keyword>
<keyword evidence="6" id="KW-1185">Reference proteome</keyword>
<dbReference type="AlphaFoldDB" id="A0ABD5P9S9"/>
<dbReference type="GO" id="GO:0016874">
    <property type="term" value="F:ligase activity"/>
    <property type="evidence" value="ECO:0007669"/>
    <property type="project" value="UniProtKB-KW"/>
</dbReference>
<dbReference type="SUPFAM" id="SSF56059">
    <property type="entry name" value="Glutathione synthetase ATP-binding domain-like"/>
    <property type="match status" value="1"/>
</dbReference>
<feature type="domain" description="ATP-grasp" evidence="4">
    <location>
        <begin position="126"/>
        <end position="317"/>
    </location>
</feature>
<feature type="region of interest" description="Disordered" evidence="3">
    <location>
        <begin position="405"/>
        <end position="463"/>
    </location>
</feature>
<keyword evidence="2" id="KW-0547">Nucleotide-binding</keyword>
<evidence type="ECO:0000256" key="2">
    <source>
        <dbReference type="PROSITE-ProRule" id="PRU00409"/>
    </source>
</evidence>
<dbReference type="Gene3D" id="3.40.50.20">
    <property type="match status" value="1"/>
</dbReference>
<name>A0ABD5P9S9_9EURY</name>
<keyword evidence="2" id="KW-0067">ATP-binding</keyword>
<dbReference type="GO" id="GO:0005524">
    <property type="term" value="F:ATP binding"/>
    <property type="evidence" value="ECO:0007669"/>
    <property type="project" value="UniProtKB-UniRule"/>
</dbReference>
<dbReference type="InterPro" id="IPR005479">
    <property type="entry name" value="CPAse_ATP-bd"/>
</dbReference>
<comment type="caution">
    <text evidence="5">The sequence shown here is derived from an EMBL/GenBank/DDBJ whole genome shotgun (WGS) entry which is preliminary data.</text>
</comment>
<evidence type="ECO:0000259" key="4">
    <source>
        <dbReference type="PROSITE" id="PS50975"/>
    </source>
</evidence>
<comment type="cofactor">
    <cofactor evidence="1">
        <name>Mn(2+)</name>
        <dbReference type="ChEBI" id="CHEBI:29035"/>
    </cofactor>
</comment>
<dbReference type="EMBL" id="JBHSDS010000003">
    <property type="protein sequence ID" value="MFC4357647.1"/>
    <property type="molecule type" value="Genomic_DNA"/>
</dbReference>
<gene>
    <name evidence="5" type="ORF">ACFO0N_06750</name>
</gene>
<dbReference type="RefSeq" id="WP_267622045.1">
    <property type="nucleotide sequence ID" value="NZ_JAODIW010000006.1"/>
</dbReference>
<dbReference type="Pfam" id="PF02786">
    <property type="entry name" value="CPSase_L_D2"/>
    <property type="match status" value="1"/>
</dbReference>
<dbReference type="Proteomes" id="UP001595921">
    <property type="component" value="Unassembled WGS sequence"/>
</dbReference>
<feature type="compositionally biased region" description="Polar residues" evidence="3">
    <location>
        <begin position="448"/>
        <end position="463"/>
    </location>
</feature>
<reference evidence="5 6" key="1">
    <citation type="journal article" date="2019" name="Int. J. Syst. Evol. Microbiol.">
        <title>The Global Catalogue of Microorganisms (GCM) 10K type strain sequencing project: providing services to taxonomists for standard genome sequencing and annotation.</title>
        <authorList>
            <consortium name="The Broad Institute Genomics Platform"/>
            <consortium name="The Broad Institute Genome Sequencing Center for Infectious Disease"/>
            <person name="Wu L."/>
            <person name="Ma J."/>
        </authorList>
    </citation>
    <scope>NUCLEOTIDE SEQUENCE [LARGE SCALE GENOMIC DNA]</scope>
    <source>
        <strain evidence="5 6">CGMCC 1.12553</strain>
    </source>
</reference>
<evidence type="ECO:0000256" key="1">
    <source>
        <dbReference type="ARBA" id="ARBA00001936"/>
    </source>
</evidence>